<gene>
    <name evidence="1" type="ORF">R2601_18173</name>
</gene>
<name>Q0FMU7_SALBH</name>
<dbReference type="EMBL" id="AATQ01000025">
    <property type="protein sequence ID" value="EAU45555.1"/>
    <property type="molecule type" value="Genomic_DNA"/>
</dbReference>
<evidence type="ECO:0000313" key="2">
    <source>
        <dbReference type="Proteomes" id="UP000006230"/>
    </source>
</evidence>
<reference evidence="1 2" key="1">
    <citation type="journal article" date="2010" name="J. Bacteriol.">
        <title>Genome sequences of Pelagibaca bermudensis HTCC2601T and Maritimibacter alkaliphilus HTCC2654T, the type strains of two marine Roseobacter genera.</title>
        <authorList>
            <person name="Thrash J.C."/>
            <person name="Cho J.C."/>
            <person name="Ferriera S."/>
            <person name="Johnson J."/>
            <person name="Vergin K.L."/>
            <person name="Giovannoni S.J."/>
        </authorList>
    </citation>
    <scope>NUCLEOTIDE SEQUENCE [LARGE SCALE GENOMIC DNA]</scope>
    <source>
        <strain evidence="2">DSM 26914 / JCM 13377 / KCTC 12554 / HTCC2601</strain>
    </source>
</reference>
<dbReference type="HOGENOM" id="CLU_045116_0_0_5"/>
<sequence length="447" mass="48623">MSDIARPASLLRFARAVLSRKRLRPRPVGATVAPAGETERPATVEPAKIHIPLRESSPDASDCESLRLAGRYLARQEDWETLAERLREADTGRAATCGGMPVARLLAEGACSDVVETALAAVTGNDATTARQTLYCLHDAVDGLAESAWLSYAVAQAHLTVAEAWEAVPASDDALTLRRDARSQHLETAARLIAPFHPLEFDSPAIAALRCALLELDPRPSRRVIDEYEDLIDLDPACPAHMRALGRDLMPTRFGNWDRLELEARRTAGRTADIWGAGGYVWVWFDALASGQLRGFAHVDAELFTEGLHDILTRRPDQHTANLLAAFCGMSLSGASEPSSARARISGCFGWIVEDHLREIHPALWANARAFAGKTDASDRLRLGESRARSALAEHFAHQLRLGREVRFTEAGVTLSPSPCAASALAPSAALAYPHRELRDEDTPCLT</sequence>
<dbReference type="RefSeq" id="WP_007797615.1">
    <property type="nucleotide sequence ID" value="NZ_DS022276.1"/>
</dbReference>
<evidence type="ECO:0000313" key="1">
    <source>
        <dbReference type="EMBL" id="EAU45555.1"/>
    </source>
</evidence>
<protein>
    <submittedName>
        <fullName evidence="1">Uncharacterized protein</fullName>
    </submittedName>
</protein>
<comment type="caution">
    <text evidence="1">The sequence shown here is derived from an EMBL/GenBank/DDBJ whole genome shotgun (WGS) entry which is preliminary data.</text>
</comment>
<dbReference type="STRING" id="314265.R2601_18173"/>
<organism evidence="1 2">
    <name type="scientific">Salipiger bermudensis (strain DSM 26914 / JCM 13377 / KCTC 12554 / HTCC2601)</name>
    <name type="common">Pelagibaca bermudensis</name>
    <dbReference type="NCBI Taxonomy" id="314265"/>
    <lineage>
        <taxon>Bacteria</taxon>
        <taxon>Pseudomonadati</taxon>
        <taxon>Pseudomonadota</taxon>
        <taxon>Alphaproteobacteria</taxon>
        <taxon>Rhodobacterales</taxon>
        <taxon>Roseobacteraceae</taxon>
        <taxon>Salipiger</taxon>
    </lineage>
</organism>
<proteinExistence type="predicted"/>
<dbReference type="Proteomes" id="UP000006230">
    <property type="component" value="Unassembled WGS sequence"/>
</dbReference>
<dbReference type="eggNOG" id="ENOG502Z8KV">
    <property type="taxonomic scope" value="Bacteria"/>
</dbReference>
<keyword evidence="2" id="KW-1185">Reference proteome</keyword>
<dbReference type="AlphaFoldDB" id="Q0FMU7"/>
<accession>Q0FMU7</accession>